<dbReference type="GO" id="GO:0030420">
    <property type="term" value="P:establishment of competence for transformation"/>
    <property type="evidence" value="ECO:0007669"/>
    <property type="project" value="InterPro"/>
</dbReference>
<proteinExistence type="predicted"/>
<dbReference type="NCBIfam" id="TIGR00361">
    <property type="entry name" value="ComEC_Rec2"/>
    <property type="match status" value="1"/>
</dbReference>
<dbReference type="GO" id="GO:0005886">
    <property type="term" value="C:plasma membrane"/>
    <property type="evidence" value="ECO:0007669"/>
    <property type="project" value="UniProtKB-SubCell"/>
</dbReference>
<dbReference type="Pfam" id="PF13567">
    <property type="entry name" value="DUF4131"/>
    <property type="match status" value="1"/>
</dbReference>
<feature type="domain" description="Metallo-beta-lactamase" evidence="7">
    <location>
        <begin position="527"/>
        <end position="707"/>
    </location>
</feature>
<dbReference type="InterPro" id="IPR036866">
    <property type="entry name" value="RibonucZ/Hydroxyglut_hydro"/>
</dbReference>
<dbReference type="Proteomes" id="UP000506160">
    <property type="component" value="Unassembled WGS sequence"/>
</dbReference>
<feature type="transmembrane region" description="Helical" evidence="6">
    <location>
        <begin position="347"/>
        <end position="364"/>
    </location>
</feature>
<reference evidence="8 9" key="1">
    <citation type="journal article" date="2014" name="Appl. Environ. Microbiol.">
        <title>Genomic features of a bumble bee symbiont reflect its host environment.</title>
        <authorList>
            <person name="Martinson V.G."/>
            <person name="Magoc T."/>
            <person name="Koch H."/>
            <person name="Salzberg S.L."/>
            <person name="Moran N.A."/>
        </authorList>
    </citation>
    <scope>NUCLEOTIDE SEQUENCE [LARGE SCALE GENOMIC DNA]</scope>
    <source>
        <strain evidence="8 9">Bimp</strain>
    </source>
</reference>
<evidence type="ECO:0000256" key="4">
    <source>
        <dbReference type="ARBA" id="ARBA00022989"/>
    </source>
</evidence>
<evidence type="ECO:0000256" key="2">
    <source>
        <dbReference type="ARBA" id="ARBA00022475"/>
    </source>
</evidence>
<protein>
    <submittedName>
        <fullName evidence="8">DNA internalization-related competence protein ComEC/Rec2</fullName>
    </submittedName>
</protein>
<name>A0AB94IEY8_9GAMM</name>
<dbReference type="InterPro" id="IPR004797">
    <property type="entry name" value="Competence_ComEC/Rec2"/>
</dbReference>
<organism evidence="8 9">
    <name type="scientific">Candidatus Schmidhempelia bombi str. Bimp</name>
    <dbReference type="NCBI Taxonomy" id="1387197"/>
    <lineage>
        <taxon>Bacteria</taxon>
        <taxon>Pseudomonadati</taxon>
        <taxon>Pseudomonadota</taxon>
        <taxon>Gammaproteobacteria</taxon>
        <taxon>Orbales</taxon>
        <taxon>Orbaceae</taxon>
        <taxon>Candidatus Schmidhempelia</taxon>
    </lineage>
</organism>
<keyword evidence="5 6" id="KW-0472">Membrane</keyword>
<dbReference type="InterPro" id="IPR035681">
    <property type="entry name" value="ComA-like_MBL"/>
</dbReference>
<keyword evidence="4 6" id="KW-1133">Transmembrane helix</keyword>
<dbReference type="EMBL" id="AWGA01000011">
    <property type="protein sequence ID" value="TEA28076.1"/>
    <property type="molecule type" value="Genomic_DNA"/>
</dbReference>
<dbReference type="InterPro" id="IPR001279">
    <property type="entry name" value="Metallo-B-lactamas"/>
</dbReference>
<feature type="transmembrane region" description="Helical" evidence="6">
    <location>
        <begin position="6"/>
        <end position="23"/>
    </location>
</feature>
<keyword evidence="2" id="KW-1003">Cell membrane</keyword>
<dbReference type="CDD" id="cd07731">
    <property type="entry name" value="ComA-like_MBL-fold"/>
    <property type="match status" value="1"/>
</dbReference>
<feature type="transmembrane region" description="Helical" evidence="6">
    <location>
        <begin position="291"/>
        <end position="312"/>
    </location>
</feature>
<sequence length="774" mass="88565">MKLKQTIALLSFISGNLSLLYLPKLITSSLLHWLMLLQLIVLILVFIKPHTLLISLGFLLFGILWSSLSASQLVTQAVYSDQLFAVEGYVESANIDPILSDQATAHLPASDTLIRFKILKIAQQTLRKPIKIQLTWNHANGIPYAGQLWLLKLNIKAIHGRLNQGSFDLQRWAVSQHMLLHATVKEAQLIYDSRSLRQRIISSVINKLSVYSQSPIMIALLFGERGKLEKALQQQLLYSGIGHLMAISGMHIMLIAAISLSLSKLIQLLVPTYCITLKLPWIMSFTTALSYAWLSGMNPPALRAILIFGLYLTARLKGYTIGRWQSWLYVVSLLIFIDPLIILSNSFWLSCFAVASLIFLYQWAPLPKIIVRRKRWYFIHLCHLQIGLSILLLPLQLTIFNGFSLGGLVANLIAIPTISFIVLPLLFMGLLLFLLKIELFGDPLWYLANKAIGLLLSLNNYFTSYWVNSDERFTYIVFIGWITIIIWRLRSWRHYGLTCFLLLLLMVCPFFHKPAYRWRVDMLDIGHGLSIVIQQDHQAIIYDTGQRYENSSAAEKQIIPFLHFHHLTPELMIISHQHNDHSGGMAEIKKHYPAIKLISSNKNWPNQEVCIQGNKWQWLGLTLEILWPLELADYAGNSHSCVVRISDGKFSLLLTGDLEKEQELQLTKNVASSLHSTILQIPHHASNTSSSYAFLANVQPELAINSVARYNPWGLPSKKTLVRYQQLQIPLSSTDHVGQITIYFYDDDWQMTSYRQQMKPRWYHDWFGSLPKQR</sequence>
<dbReference type="NCBIfam" id="TIGR00360">
    <property type="entry name" value="ComEC_N-term"/>
    <property type="match status" value="1"/>
</dbReference>
<feature type="transmembrane region" description="Helical" evidence="6">
    <location>
        <begin position="447"/>
        <end position="467"/>
    </location>
</feature>
<evidence type="ECO:0000256" key="1">
    <source>
        <dbReference type="ARBA" id="ARBA00004651"/>
    </source>
</evidence>
<dbReference type="InterPro" id="IPR052159">
    <property type="entry name" value="Competence_DNA_uptake"/>
</dbReference>
<keyword evidence="9" id="KW-1185">Reference proteome</keyword>
<dbReference type="SMART" id="SM00849">
    <property type="entry name" value="Lactamase_B"/>
    <property type="match status" value="1"/>
</dbReference>
<feature type="transmembrane region" description="Helical" evidence="6">
    <location>
        <begin position="324"/>
        <end position="341"/>
    </location>
</feature>
<dbReference type="PANTHER" id="PTHR30619:SF1">
    <property type="entry name" value="RECOMBINATION PROTEIN 2"/>
    <property type="match status" value="1"/>
</dbReference>
<feature type="transmembrane region" description="Helical" evidence="6">
    <location>
        <begin position="376"/>
        <end position="397"/>
    </location>
</feature>
<dbReference type="Pfam" id="PF00753">
    <property type="entry name" value="Lactamase_B"/>
    <property type="match status" value="1"/>
</dbReference>
<comment type="subcellular location">
    <subcellularLocation>
        <location evidence="1">Cell membrane</location>
        <topology evidence="1">Multi-pass membrane protein</topology>
    </subcellularLocation>
</comment>
<accession>A0AB94IEY8</accession>
<feature type="transmembrane region" description="Helical" evidence="6">
    <location>
        <begin position="473"/>
        <end position="489"/>
    </location>
</feature>
<evidence type="ECO:0000313" key="8">
    <source>
        <dbReference type="EMBL" id="TEA28076.1"/>
    </source>
</evidence>
<dbReference type="Gene3D" id="3.60.15.10">
    <property type="entry name" value="Ribonuclease Z/Hydroxyacylglutathione hydrolase-like"/>
    <property type="match status" value="1"/>
</dbReference>
<dbReference type="InterPro" id="IPR025405">
    <property type="entry name" value="DUF4131"/>
</dbReference>
<comment type="caution">
    <text evidence="8">The sequence shown here is derived from an EMBL/GenBank/DDBJ whole genome shotgun (WGS) entry which is preliminary data.</text>
</comment>
<evidence type="ECO:0000259" key="7">
    <source>
        <dbReference type="SMART" id="SM00849"/>
    </source>
</evidence>
<feature type="transmembrane region" description="Helical" evidence="6">
    <location>
        <begin position="235"/>
        <end position="258"/>
    </location>
</feature>
<dbReference type="InterPro" id="IPR004477">
    <property type="entry name" value="ComEC_N"/>
</dbReference>
<gene>
    <name evidence="8" type="ORF">O970_01255</name>
</gene>
<evidence type="ECO:0000313" key="9">
    <source>
        <dbReference type="Proteomes" id="UP000506160"/>
    </source>
</evidence>
<dbReference type="RefSeq" id="WP_024495373.1">
    <property type="nucleotide sequence ID" value="NZ_AWGA01000011.1"/>
</dbReference>
<dbReference type="AlphaFoldDB" id="A0AB94IEY8"/>
<dbReference type="PANTHER" id="PTHR30619">
    <property type="entry name" value="DNA INTERNALIZATION/COMPETENCE PROTEIN COMEC/REC2"/>
    <property type="match status" value="1"/>
</dbReference>
<feature type="transmembrane region" description="Helical" evidence="6">
    <location>
        <begin position="409"/>
        <end position="435"/>
    </location>
</feature>
<dbReference type="SUPFAM" id="SSF56281">
    <property type="entry name" value="Metallo-hydrolase/oxidoreductase"/>
    <property type="match status" value="1"/>
</dbReference>
<evidence type="ECO:0000256" key="3">
    <source>
        <dbReference type="ARBA" id="ARBA00022692"/>
    </source>
</evidence>
<feature type="transmembrane region" description="Helical" evidence="6">
    <location>
        <begin position="494"/>
        <end position="512"/>
    </location>
</feature>
<dbReference type="Pfam" id="PF03772">
    <property type="entry name" value="Competence"/>
    <property type="match status" value="1"/>
</dbReference>
<evidence type="ECO:0000256" key="5">
    <source>
        <dbReference type="ARBA" id="ARBA00023136"/>
    </source>
</evidence>
<evidence type="ECO:0000256" key="6">
    <source>
        <dbReference type="SAM" id="Phobius"/>
    </source>
</evidence>
<keyword evidence="3 6" id="KW-0812">Transmembrane</keyword>